<sequence>MIPFASQRGSGQDLATHLLNAYDNELAEVADLRGAIAGDLHGAFKEWQVQAETLTRCENYLYSLSINPDPAQGPLTRDQYMDYICRAEDTLGLGDQPRAIVFHIKDGREHCHVVWSRIDADHEKAVHLAFDRDKLMRVTRVFARDHGLTLPSGYEKSRNAGQLSLYERAQLQRTGLSLDDHRRQVTEAWHQSDNARTFVHALSERGYMLATGNRPYVLVDLYGNVNALPRLIDDKSIRTKDIRTFLEKEFPPEALPAVEEAQKLVADHRKQVERSVREDEYADKLAELKQAQEERRHVLEQQREALRYRQHALRLAQQAKHRAERNKLRAGHVALMKQVRQDRYEHRPTGLAEFLGRVSGVNFLRHKFHHYQDTKRLRAYLDQHTQLKSRQSQEARALALRLKLQGANIERQYKSLEKVDKREFAAFMRDLQCAQRIRARGKDGAMPSLVQIHPGRRRSTGRGTVPDVMAAFEQARHAPRSPFPDVMAAFERATAVFRKERQEQREGEGPEKSRPLMPSRHRKGHEPDRER</sequence>
<feature type="region of interest" description="Disordered" evidence="2">
    <location>
        <begin position="494"/>
        <end position="531"/>
    </location>
</feature>
<evidence type="ECO:0000259" key="3">
    <source>
        <dbReference type="Pfam" id="PF03432"/>
    </source>
</evidence>
<feature type="domain" description="MobA/VirD2-like nuclease" evidence="3">
    <location>
        <begin position="29"/>
        <end position="148"/>
    </location>
</feature>
<proteinExistence type="predicted"/>
<dbReference type="InterPro" id="IPR005094">
    <property type="entry name" value="Endonuclease_MobA/VirD2"/>
</dbReference>
<keyword evidence="5" id="KW-1185">Reference proteome</keyword>
<evidence type="ECO:0000313" key="4">
    <source>
        <dbReference type="EMBL" id="SNS26698.1"/>
    </source>
</evidence>
<dbReference type="OrthoDB" id="1826980at2"/>
<keyword evidence="1" id="KW-0175">Coiled coil</keyword>
<evidence type="ECO:0000256" key="2">
    <source>
        <dbReference type="SAM" id="MobiDB-lite"/>
    </source>
</evidence>
<evidence type="ECO:0000313" key="5">
    <source>
        <dbReference type="Proteomes" id="UP000198407"/>
    </source>
</evidence>
<dbReference type="STRING" id="1215104.GCA_000730585_05378"/>
<feature type="compositionally biased region" description="Basic and acidic residues" evidence="2">
    <location>
        <begin position="497"/>
        <end position="514"/>
    </location>
</feature>
<reference evidence="5" key="1">
    <citation type="submission" date="2017-06" db="EMBL/GenBank/DDBJ databases">
        <authorList>
            <person name="Varghese N."/>
            <person name="Submissions S."/>
        </authorList>
    </citation>
    <scope>NUCLEOTIDE SEQUENCE [LARGE SCALE GENOMIC DNA]</scope>
    <source>
        <strain evidence="5">DSM 22348</strain>
    </source>
</reference>
<gene>
    <name evidence="4" type="ORF">SAMN05444352_105199</name>
</gene>
<dbReference type="Pfam" id="PF03432">
    <property type="entry name" value="Relaxase"/>
    <property type="match status" value="1"/>
</dbReference>
<dbReference type="RefSeq" id="WP_042120795.1">
    <property type="nucleotide sequence ID" value="NZ_FZOL01000005.1"/>
</dbReference>
<dbReference type="Proteomes" id="UP000198407">
    <property type="component" value="Unassembled WGS sequence"/>
</dbReference>
<dbReference type="AlphaFoldDB" id="A0A239D3T2"/>
<feature type="coiled-coil region" evidence="1">
    <location>
        <begin position="258"/>
        <end position="309"/>
    </location>
</feature>
<name>A0A239D3T2_9PSED</name>
<accession>A0A239D3T2</accession>
<protein>
    <submittedName>
        <fullName evidence="4">Relaxase/Mobilisation nuclease domain-containing protein</fullName>
    </submittedName>
</protein>
<dbReference type="EMBL" id="FZOL01000005">
    <property type="protein sequence ID" value="SNS26698.1"/>
    <property type="molecule type" value="Genomic_DNA"/>
</dbReference>
<organism evidence="4 5">
    <name type="scientific">Pseudomonas japonica</name>
    <dbReference type="NCBI Taxonomy" id="256466"/>
    <lineage>
        <taxon>Bacteria</taxon>
        <taxon>Pseudomonadati</taxon>
        <taxon>Pseudomonadota</taxon>
        <taxon>Gammaproteobacteria</taxon>
        <taxon>Pseudomonadales</taxon>
        <taxon>Pseudomonadaceae</taxon>
        <taxon>Pseudomonas</taxon>
    </lineage>
</organism>
<evidence type="ECO:0000256" key="1">
    <source>
        <dbReference type="SAM" id="Coils"/>
    </source>
</evidence>